<keyword evidence="2" id="KW-1185">Reference proteome</keyword>
<comment type="caution">
    <text evidence="1">The sequence shown here is derived from an EMBL/GenBank/DDBJ whole genome shotgun (WGS) entry which is preliminary data.</text>
</comment>
<sequence length="526" mass="62288">MSSYPKCEQHPDVLIEGIYKANNKLQIQRKVCMNCIQQLKIPIEQVLSREDFVKHLLEKSQQLNMKDELKQSESKMISKRNLLKLDFMIEEINLIFASIKESTQAIQAEEKEMYDKFLKLINQDLNPYECSNPEIDFRINFLDGNTFEEQMKRKKTMSFLVQNAFEILNRIVQNLYHTCHLIENIEKNFMQQRTQETVTTIEGLENDNNHLKLINIHLKTLKSGDRVYQKDDGQILRMERNNIGSKNQDIIYNIEQQKYLEFKGNYGVKGYKIKLWNYFWKGQYIGGGFYNIMGQKDGKWIDLCKNFWDNKNVLEIGYYSKGMRIGQWSFNRNNQQIGGGLYDKEDGQKKIGKWVELGQGYQNNKQITYNGEYNMKGMKIGIWNIRYCDQYEQQYKQMQIFYNGGGMYDDGDDQIKIGKWIELDEGFYNYKQVTYHGEYNKKGIKVGRWNINFDNRNGKGYKQIGGGFYGEAQGQIKIGRWVELDEMFYLDNEITYNGEYNMQGIKIGKWIQNGGWYDGKEIKYDN</sequence>
<reference evidence="1" key="1">
    <citation type="submission" date="2021-01" db="EMBL/GenBank/DDBJ databases">
        <authorList>
            <consortium name="Genoscope - CEA"/>
            <person name="William W."/>
        </authorList>
    </citation>
    <scope>NUCLEOTIDE SEQUENCE</scope>
</reference>
<dbReference type="PANTHER" id="PTHR33706:SF1">
    <property type="entry name" value="TPR REPEAT PROTEIN"/>
    <property type="match status" value="1"/>
</dbReference>
<name>A0A8S1MJ65_9CILI</name>
<evidence type="ECO:0000313" key="2">
    <source>
        <dbReference type="Proteomes" id="UP000692954"/>
    </source>
</evidence>
<evidence type="ECO:0000313" key="1">
    <source>
        <dbReference type="EMBL" id="CAD8078501.1"/>
    </source>
</evidence>
<dbReference type="EMBL" id="CAJJDN010000037">
    <property type="protein sequence ID" value="CAD8078501.1"/>
    <property type="molecule type" value="Genomic_DNA"/>
</dbReference>
<dbReference type="PANTHER" id="PTHR33706">
    <property type="entry name" value="MORN VARIANT REPEAT PROTEIN"/>
    <property type="match status" value="1"/>
</dbReference>
<organism evidence="1 2">
    <name type="scientific">Paramecium sonneborni</name>
    <dbReference type="NCBI Taxonomy" id="65129"/>
    <lineage>
        <taxon>Eukaryota</taxon>
        <taxon>Sar</taxon>
        <taxon>Alveolata</taxon>
        <taxon>Ciliophora</taxon>
        <taxon>Intramacronucleata</taxon>
        <taxon>Oligohymenophorea</taxon>
        <taxon>Peniculida</taxon>
        <taxon>Parameciidae</taxon>
        <taxon>Paramecium</taxon>
    </lineage>
</organism>
<dbReference type="OrthoDB" id="320294at2759"/>
<accession>A0A8S1MJ65</accession>
<dbReference type="AlphaFoldDB" id="A0A8S1MJ65"/>
<evidence type="ECO:0008006" key="3">
    <source>
        <dbReference type="Google" id="ProtNLM"/>
    </source>
</evidence>
<dbReference type="Proteomes" id="UP000692954">
    <property type="component" value="Unassembled WGS sequence"/>
</dbReference>
<proteinExistence type="predicted"/>
<protein>
    <recommendedName>
        <fullName evidence="3">MORN repeat protein</fullName>
    </recommendedName>
</protein>
<gene>
    <name evidence="1" type="ORF">PSON_ATCC_30995.1.T0370340</name>
</gene>